<accession>A0A679JCQ5</accession>
<dbReference type="EMBL" id="LR743504">
    <property type="protein sequence ID" value="CAA2107866.1"/>
    <property type="molecule type" value="Genomic_DNA"/>
</dbReference>
<proteinExistence type="predicted"/>
<evidence type="ECO:0000256" key="1">
    <source>
        <dbReference type="SAM" id="MobiDB-lite"/>
    </source>
</evidence>
<evidence type="ECO:0000313" key="2">
    <source>
        <dbReference type="EMBL" id="CAA2107866.1"/>
    </source>
</evidence>
<feature type="region of interest" description="Disordered" evidence="1">
    <location>
        <begin position="1"/>
        <end position="59"/>
    </location>
</feature>
<reference evidence="2" key="1">
    <citation type="submission" date="2019-12" db="EMBL/GenBank/DDBJ databases">
        <authorList>
            <person name="Cremers G."/>
        </authorList>
    </citation>
    <scope>NUCLEOTIDE SEQUENCE</scope>
    <source>
        <strain evidence="2">Mbul1</strain>
    </source>
</reference>
<gene>
    <name evidence="2" type="ORF">MBUL_04377</name>
</gene>
<protein>
    <submittedName>
        <fullName evidence="2">Uncharacterized protein</fullName>
    </submittedName>
</protein>
<sequence length="59" mass="6401">MAKPIQPDRPIWPQLPDTPGDVDPGFDDQSPSNEPAQGLPQADRISADPAEGNEPVRLR</sequence>
<organism evidence="2">
    <name type="scientific">Methylobacterium bullatum</name>
    <dbReference type="NCBI Taxonomy" id="570505"/>
    <lineage>
        <taxon>Bacteria</taxon>
        <taxon>Pseudomonadati</taxon>
        <taxon>Pseudomonadota</taxon>
        <taxon>Alphaproteobacteria</taxon>
        <taxon>Hyphomicrobiales</taxon>
        <taxon>Methylobacteriaceae</taxon>
        <taxon>Methylobacterium</taxon>
    </lineage>
</organism>
<dbReference type="AlphaFoldDB" id="A0A679JCQ5"/>
<name>A0A679JCQ5_9HYPH</name>